<reference evidence="1 2" key="1">
    <citation type="submission" date="2020-11" db="EMBL/GenBank/DDBJ databases">
        <title>Carbohydrate-dependent, anaerobic sulfur respiration: A novel catabolism in halophilic archaea.</title>
        <authorList>
            <person name="Sorokin D.Y."/>
            <person name="Messina E."/>
            <person name="Smedile F."/>
            <person name="La Cono V."/>
            <person name="Hallsworth J.E."/>
            <person name="Yakimov M.M."/>
        </authorList>
    </citation>
    <scope>NUCLEOTIDE SEQUENCE [LARGE SCALE GENOMIC DNA]</scope>
    <source>
        <strain evidence="1 2">HSR-Est</strain>
    </source>
</reference>
<evidence type="ECO:0000313" key="1">
    <source>
        <dbReference type="EMBL" id="QSG14598.1"/>
    </source>
</evidence>
<dbReference type="Proteomes" id="UP000663292">
    <property type="component" value="Chromosome"/>
</dbReference>
<proteinExistence type="predicted"/>
<gene>
    <name evidence="1" type="ORF">HSEST_1063</name>
</gene>
<sequence length="79" mass="8907">MNSAVDRRLPALSLSLRGWLAFSTPRHLAVGMLNELTSTCEHCDRVLDDDHCMLVFETDEGQRRAYECDCGAVTITVHR</sequence>
<protein>
    <submittedName>
        <fullName evidence="1">Uncharacterized protein</fullName>
    </submittedName>
</protein>
<dbReference type="AlphaFoldDB" id="A0A897NPB5"/>
<name>A0A897NPB5_9EURY</name>
<accession>A0A897NPB5</accession>
<dbReference type="EMBL" id="CP064791">
    <property type="protein sequence ID" value="QSG14598.1"/>
    <property type="molecule type" value="Genomic_DNA"/>
</dbReference>
<evidence type="ECO:0000313" key="2">
    <source>
        <dbReference type="Proteomes" id="UP000663292"/>
    </source>
</evidence>
<organism evidence="1 2">
    <name type="scientific">Halapricum desulfuricans</name>
    <dbReference type="NCBI Taxonomy" id="2841257"/>
    <lineage>
        <taxon>Archaea</taxon>
        <taxon>Methanobacteriati</taxon>
        <taxon>Methanobacteriota</taxon>
        <taxon>Stenosarchaea group</taxon>
        <taxon>Halobacteria</taxon>
        <taxon>Halobacteriales</taxon>
        <taxon>Haloarculaceae</taxon>
        <taxon>Halapricum</taxon>
    </lineage>
</organism>
<keyword evidence="2" id="KW-1185">Reference proteome</keyword>